<organism evidence="3 4">
    <name type="scientific">Blyttiomyces helicus</name>
    <dbReference type="NCBI Taxonomy" id="388810"/>
    <lineage>
        <taxon>Eukaryota</taxon>
        <taxon>Fungi</taxon>
        <taxon>Fungi incertae sedis</taxon>
        <taxon>Chytridiomycota</taxon>
        <taxon>Chytridiomycota incertae sedis</taxon>
        <taxon>Chytridiomycetes</taxon>
        <taxon>Chytridiomycetes incertae sedis</taxon>
        <taxon>Blyttiomyces</taxon>
    </lineage>
</organism>
<accession>A0A4P9W5R5</accession>
<feature type="transmembrane region" description="Helical" evidence="1">
    <location>
        <begin position="20"/>
        <end position="37"/>
    </location>
</feature>
<feature type="domain" description="Cation-transporting P-type ATPase C-terminal" evidence="2">
    <location>
        <begin position="1"/>
        <end position="72"/>
    </location>
</feature>
<dbReference type="OrthoDB" id="3352408at2759"/>
<dbReference type="SUPFAM" id="SSF81665">
    <property type="entry name" value="Calcium ATPase, transmembrane domain M"/>
    <property type="match status" value="1"/>
</dbReference>
<evidence type="ECO:0000256" key="1">
    <source>
        <dbReference type="SAM" id="Phobius"/>
    </source>
</evidence>
<evidence type="ECO:0000313" key="4">
    <source>
        <dbReference type="Proteomes" id="UP000269721"/>
    </source>
</evidence>
<keyword evidence="1" id="KW-0812">Transmembrane</keyword>
<dbReference type="Proteomes" id="UP000269721">
    <property type="component" value="Unassembled WGS sequence"/>
</dbReference>
<dbReference type="EMBL" id="KZ998352">
    <property type="protein sequence ID" value="RKO86258.1"/>
    <property type="molecule type" value="Genomic_DNA"/>
</dbReference>
<proteinExistence type="predicted"/>
<evidence type="ECO:0000259" key="2">
    <source>
        <dbReference type="Pfam" id="PF00689"/>
    </source>
</evidence>
<feature type="transmembrane region" description="Helical" evidence="1">
    <location>
        <begin position="49"/>
        <end position="66"/>
    </location>
</feature>
<keyword evidence="1" id="KW-1133">Transmembrane helix</keyword>
<dbReference type="InterPro" id="IPR023298">
    <property type="entry name" value="ATPase_P-typ_TM_dom_sf"/>
</dbReference>
<gene>
    <name evidence="3" type="ORF">BDK51DRAFT_6408</name>
</gene>
<keyword evidence="4" id="KW-1185">Reference proteome</keyword>
<feature type="non-terminal residue" evidence="3">
    <location>
        <position position="72"/>
    </location>
</feature>
<sequence length="72" mass="7994">RSSTRPLIQTGILTNRMFNYAVLACLTGQILVVHLPLLQGVFQTEPLSIRDWVALGIGSAFVLAVGEARKWW</sequence>
<dbReference type="InterPro" id="IPR006068">
    <property type="entry name" value="ATPase_P-typ_cation-transptr_C"/>
</dbReference>
<protein>
    <recommendedName>
        <fullName evidence="2">Cation-transporting P-type ATPase C-terminal domain-containing protein</fullName>
    </recommendedName>
</protein>
<reference evidence="4" key="1">
    <citation type="journal article" date="2018" name="Nat. Microbiol.">
        <title>Leveraging single-cell genomics to expand the fungal tree of life.</title>
        <authorList>
            <person name="Ahrendt S.R."/>
            <person name="Quandt C.A."/>
            <person name="Ciobanu D."/>
            <person name="Clum A."/>
            <person name="Salamov A."/>
            <person name="Andreopoulos B."/>
            <person name="Cheng J.F."/>
            <person name="Woyke T."/>
            <person name="Pelin A."/>
            <person name="Henrissat B."/>
            <person name="Reynolds N.K."/>
            <person name="Benny G.L."/>
            <person name="Smith M.E."/>
            <person name="James T.Y."/>
            <person name="Grigoriev I.V."/>
        </authorList>
    </citation>
    <scope>NUCLEOTIDE SEQUENCE [LARGE SCALE GENOMIC DNA]</scope>
</reference>
<dbReference type="Gene3D" id="1.20.1110.10">
    <property type="entry name" value="Calcium-transporting ATPase, transmembrane domain"/>
    <property type="match status" value="1"/>
</dbReference>
<evidence type="ECO:0000313" key="3">
    <source>
        <dbReference type="EMBL" id="RKO86258.1"/>
    </source>
</evidence>
<dbReference type="Pfam" id="PF00689">
    <property type="entry name" value="Cation_ATPase_C"/>
    <property type="match status" value="1"/>
</dbReference>
<name>A0A4P9W5R5_9FUNG</name>
<dbReference type="AlphaFoldDB" id="A0A4P9W5R5"/>
<feature type="non-terminal residue" evidence="3">
    <location>
        <position position="1"/>
    </location>
</feature>
<keyword evidence="1" id="KW-0472">Membrane</keyword>